<evidence type="ECO:0000313" key="2">
    <source>
        <dbReference type="EMBL" id="KAK0645849.1"/>
    </source>
</evidence>
<dbReference type="EMBL" id="JAULSV010000004">
    <property type="protein sequence ID" value="KAK0645849.1"/>
    <property type="molecule type" value="Genomic_DNA"/>
</dbReference>
<keyword evidence="3" id="KW-1185">Reference proteome</keyword>
<organism evidence="2 3">
    <name type="scientific">Cercophora newfieldiana</name>
    <dbReference type="NCBI Taxonomy" id="92897"/>
    <lineage>
        <taxon>Eukaryota</taxon>
        <taxon>Fungi</taxon>
        <taxon>Dikarya</taxon>
        <taxon>Ascomycota</taxon>
        <taxon>Pezizomycotina</taxon>
        <taxon>Sordariomycetes</taxon>
        <taxon>Sordariomycetidae</taxon>
        <taxon>Sordariales</taxon>
        <taxon>Lasiosphaeriaceae</taxon>
        <taxon>Cercophora</taxon>
    </lineage>
</organism>
<evidence type="ECO:0000256" key="1">
    <source>
        <dbReference type="SAM" id="MobiDB-lite"/>
    </source>
</evidence>
<reference evidence="2" key="1">
    <citation type="submission" date="2023-06" db="EMBL/GenBank/DDBJ databases">
        <title>Genome-scale phylogeny and comparative genomics of the fungal order Sordariales.</title>
        <authorList>
            <consortium name="Lawrence Berkeley National Laboratory"/>
            <person name="Hensen N."/>
            <person name="Bonometti L."/>
            <person name="Westerberg I."/>
            <person name="Brannstrom I.O."/>
            <person name="Guillou S."/>
            <person name="Cros-Aarteil S."/>
            <person name="Calhoun S."/>
            <person name="Haridas S."/>
            <person name="Kuo A."/>
            <person name="Mondo S."/>
            <person name="Pangilinan J."/>
            <person name="Riley R."/>
            <person name="Labutti K."/>
            <person name="Andreopoulos B."/>
            <person name="Lipzen A."/>
            <person name="Chen C."/>
            <person name="Yanf M."/>
            <person name="Daum C."/>
            <person name="Ng V."/>
            <person name="Clum A."/>
            <person name="Steindorff A."/>
            <person name="Ohm R."/>
            <person name="Martin F."/>
            <person name="Silar P."/>
            <person name="Natvig D."/>
            <person name="Lalanne C."/>
            <person name="Gautier V."/>
            <person name="Ament-Velasquez S.L."/>
            <person name="Kruys A."/>
            <person name="Hutchinson M.I."/>
            <person name="Powell A.J."/>
            <person name="Barry K."/>
            <person name="Miller A.N."/>
            <person name="Grigoriev I.V."/>
            <person name="Debuchy R."/>
            <person name="Gladieux P."/>
            <person name="Thoren M.H."/>
            <person name="Johannesson H."/>
        </authorList>
    </citation>
    <scope>NUCLEOTIDE SEQUENCE</scope>
    <source>
        <strain evidence="2">SMH2532-1</strain>
    </source>
</reference>
<evidence type="ECO:0000313" key="3">
    <source>
        <dbReference type="Proteomes" id="UP001174936"/>
    </source>
</evidence>
<name>A0AA39Y511_9PEZI</name>
<proteinExistence type="predicted"/>
<protein>
    <submittedName>
        <fullName evidence="2">Uncharacterized protein</fullName>
    </submittedName>
</protein>
<sequence length="293" mass="31078">MGSPPSSPSHPIFIFPLDRGTICPLCLALSPKHTANPNPDLNLNPITEETPLAIHPCLHHLGRGTPSRLCCVHACDCPAARPLVPLEETVVGYAKFASKGRLIPSIQMGVKRVRARMGSVQLQLQLGVSLPDVVVSVLGVGGKGKKGKGKGVSQDLGQWERQTQAQKGVPSVATTKVSISGTGFTFNRRDGGLVGGVDTPSVSDCGFMAANPISGDAHATAAAVAATIGDESSPMMFRLDEDENEADEDEAEDEDDGDDDTSPVGSEEVLALNQYHSFPPFEFNPQRHWCSIF</sequence>
<feature type="compositionally biased region" description="Acidic residues" evidence="1">
    <location>
        <begin position="242"/>
        <end position="261"/>
    </location>
</feature>
<accession>A0AA39Y511</accession>
<dbReference type="AlphaFoldDB" id="A0AA39Y511"/>
<gene>
    <name evidence="2" type="ORF">B0T16DRAFT_457840</name>
</gene>
<feature type="region of interest" description="Disordered" evidence="1">
    <location>
        <begin position="242"/>
        <end position="268"/>
    </location>
</feature>
<dbReference type="Proteomes" id="UP001174936">
    <property type="component" value="Unassembled WGS sequence"/>
</dbReference>
<comment type="caution">
    <text evidence="2">The sequence shown here is derived from an EMBL/GenBank/DDBJ whole genome shotgun (WGS) entry which is preliminary data.</text>
</comment>